<dbReference type="AlphaFoldDB" id="A0AA86RET2"/>
<feature type="coiled-coil region" evidence="1">
    <location>
        <begin position="336"/>
        <end position="379"/>
    </location>
</feature>
<proteinExistence type="predicted"/>
<keyword evidence="1" id="KW-0175">Coiled coil</keyword>
<reference evidence="3 4" key="2">
    <citation type="submission" date="2024-07" db="EMBL/GenBank/DDBJ databases">
        <authorList>
            <person name="Akdeniz Z."/>
        </authorList>
    </citation>
    <scope>NUCLEOTIDE SEQUENCE [LARGE SCALE GENOMIC DNA]</scope>
</reference>
<name>A0AA86RET2_9EUKA</name>
<organism evidence="2">
    <name type="scientific">Hexamita inflata</name>
    <dbReference type="NCBI Taxonomy" id="28002"/>
    <lineage>
        <taxon>Eukaryota</taxon>
        <taxon>Metamonada</taxon>
        <taxon>Diplomonadida</taxon>
        <taxon>Hexamitidae</taxon>
        <taxon>Hexamitinae</taxon>
        <taxon>Hexamita</taxon>
    </lineage>
</organism>
<gene>
    <name evidence="3" type="ORF">HINF_LOCUS51437</name>
    <name evidence="2" type="ORF">HINF_LOCUS53575</name>
</gene>
<accession>A0AA86RET2</accession>
<evidence type="ECO:0000256" key="1">
    <source>
        <dbReference type="SAM" id="Coils"/>
    </source>
</evidence>
<dbReference type="EMBL" id="CAXDID020000251">
    <property type="protein sequence ID" value="CAL6064608.1"/>
    <property type="molecule type" value="Genomic_DNA"/>
</dbReference>
<evidence type="ECO:0000313" key="3">
    <source>
        <dbReference type="EMBL" id="CAL6064608.1"/>
    </source>
</evidence>
<reference evidence="2" key="1">
    <citation type="submission" date="2023-06" db="EMBL/GenBank/DDBJ databases">
        <authorList>
            <person name="Kurt Z."/>
        </authorList>
    </citation>
    <scope>NUCLEOTIDE SEQUENCE</scope>
</reference>
<comment type="caution">
    <text evidence="2">The sequence shown here is derived from an EMBL/GenBank/DDBJ whole genome shotgun (WGS) entry which is preliminary data.</text>
</comment>
<protein>
    <submittedName>
        <fullName evidence="2">Uncharacterized protein</fullName>
    </submittedName>
</protein>
<evidence type="ECO:0000313" key="4">
    <source>
        <dbReference type="Proteomes" id="UP001642409"/>
    </source>
</evidence>
<evidence type="ECO:0000313" key="2">
    <source>
        <dbReference type="EMBL" id="CAI9965930.1"/>
    </source>
</evidence>
<dbReference type="EMBL" id="CATOUU010000997">
    <property type="protein sequence ID" value="CAI9965930.1"/>
    <property type="molecule type" value="Genomic_DNA"/>
</dbReference>
<sequence length="466" mass="53422">MEIKRVIQVQLPTTGPSISFILPGMKALVRQANLLMTVCLNTKCIINKMDLGVIYQNYPATYLDGTYVEFYNNELTKIDVLTYSVTKTQIHCQLSISAFLTFENIFVLSSELNLYILYIDTYEIAYLCKFIQTTSLIHYSANEIATAKQGSLYVVNTQIYEVKQISNVKFKQNSNIFRSKMNEFVQIDSNINYKLYQFPSNSSYLQAIPSFNDQFLLITDVSGQLDLLQSLNFVQYYENLLTFKFTRNIIATKTEIKQDMNDTDKFNCQIDNTINELNLIKAQLTDGATTSQLELNYLHDALIDLGLIEGQKVKTQPEMVFAGVKLNQKLSNADIIKNLKKQIEQQQFEIDKYKSEPSLEQLQTRLNDLERLSKIKQITDNVEKQKPLEIHPVTNQSTVNNQTESQSNLQFEIQQTLTPTSNITVSNIQTQIQKKNTTQVSAQIVDKLQNSKPLTMAERIALFSKK</sequence>
<keyword evidence="4" id="KW-1185">Reference proteome</keyword>
<dbReference type="Proteomes" id="UP001642409">
    <property type="component" value="Unassembled WGS sequence"/>
</dbReference>